<keyword evidence="2" id="KW-0819">tRNA processing</keyword>
<keyword evidence="4" id="KW-0106">Calcium</keyword>
<dbReference type="PANTHER" id="PTHR12682">
    <property type="entry name" value="ARCHEASE"/>
    <property type="match status" value="1"/>
</dbReference>
<dbReference type="EMBL" id="CP000482">
    <property type="protein sequence ID" value="ABK99751.1"/>
    <property type="molecule type" value="Genomic_DNA"/>
</dbReference>
<dbReference type="Gene3D" id="3.55.10.10">
    <property type="entry name" value="Archease domain"/>
    <property type="match status" value="1"/>
</dbReference>
<dbReference type="HOGENOM" id="CLU_111362_3_0_7"/>
<keyword evidence="7" id="KW-1185">Reference proteome</keyword>
<evidence type="ECO:0000256" key="1">
    <source>
        <dbReference type="ARBA" id="ARBA00007963"/>
    </source>
</evidence>
<organism evidence="6 7">
    <name type="scientific">Pelobacter propionicus (strain DSM 2379 / NBRC 103807 / OttBd1)</name>
    <dbReference type="NCBI Taxonomy" id="338966"/>
    <lineage>
        <taxon>Bacteria</taxon>
        <taxon>Pseudomonadati</taxon>
        <taxon>Thermodesulfobacteriota</taxon>
        <taxon>Desulfuromonadia</taxon>
        <taxon>Desulfuromonadales</taxon>
        <taxon>Desulfuromonadaceae</taxon>
        <taxon>Pelobacter</taxon>
    </lineage>
</organism>
<dbReference type="KEGG" id="ppd:Ppro_2143"/>
<dbReference type="GO" id="GO:0008033">
    <property type="term" value="P:tRNA processing"/>
    <property type="evidence" value="ECO:0007669"/>
    <property type="project" value="UniProtKB-KW"/>
</dbReference>
<evidence type="ECO:0000313" key="6">
    <source>
        <dbReference type="EMBL" id="ABK99751.1"/>
    </source>
</evidence>
<evidence type="ECO:0000259" key="5">
    <source>
        <dbReference type="Pfam" id="PF01951"/>
    </source>
</evidence>
<dbReference type="InterPro" id="IPR002804">
    <property type="entry name" value="Archease"/>
</dbReference>
<dbReference type="InterPro" id="IPR036820">
    <property type="entry name" value="Archease_dom_sf"/>
</dbReference>
<reference evidence="6 7" key="1">
    <citation type="submission" date="2006-10" db="EMBL/GenBank/DDBJ databases">
        <title>Complete sequence of chromosome of Pelobacter propionicus DSM 2379.</title>
        <authorList>
            <consortium name="US DOE Joint Genome Institute"/>
            <person name="Copeland A."/>
            <person name="Lucas S."/>
            <person name="Lapidus A."/>
            <person name="Barry K."/>
            <person name="Detter J.C."/>
            <person name="Glavina del Rio T."/>
            <person name="Hammon N."/>
            <person name="Israni S."/>
            <person name="Dalin E."/>
            <person name="Tice H."/>
            <person name="Pitluck S."/>
            <person name="Saunders E."/>
            <person name="Brettin T."/>
            <person name="Bruce D."/>
            <person name="Han C."/>
            <person name="Tapia R."/>
            <person name="Schmutz J."/>
            <person name="Larimer F."/>
            <person name="Land M."/>
            <person name="Hauser L."/>
            <person name="Kyrpides N."/>
            <person name="Kim E."/>
            <person name="Lovley D."/>
            <person name="Richardson P."/>
        </authorList>
    </citation>
    <scope>NUCLEOTIDE SEQUENCE [LARGE SCALE GENOMIC DNA]</scope>
    <source>
        <strain evidence="7">DSM 2379 / NBRC 103807 / OttBd1</strain>
    </source>
</reference>
<dbReference type="GO" id="GO:0046872">
    <property type="term" value="F:metal ion binding"/>
    <property type="evidence" value="ECO:0007669"/>
    <property type="project" value="UniProtKB-KW"/>
</dbReference>
<accession>A1AQY1</accession>
<keyword evidence="3" id="KW-0479">Metal-binding</keyword>
<dbReference type="PANTHER" id="PTHR12682:SF11">
    <property type="entry name" value="PROTEIN ARCHEASE"/>
    <property type="match status" value="1"/>
</dbReference>
<dbReference type="STRING" id="338966.Ppro_2143"/>
<comment type="similarity">
    <text evidence="1">Belongs to the archease family.</text>
</comment>
<evidence type="ECO:0000256" key="4">
    <source>
        <dbReference type="ARBA" id="ARBA00022837"/>
    </source>
</evidence>
<dbReference type="RefSeq" id="WP_011736012.1">
    <property type="nucleotide sequence ID" value="NC_008609.1"/>
</dbReference>
<dbReference type="Pfam" id="PF01951">
    <property type="entry name" value="Archease"/>
    <property type="match status" value="1"/>
</dbReference>
<dbReference type="InterPro" id="IPR023572">
    <property type="entry name" value="Archease_dom"/>
</dbReference>
<protein>
    <recommendedName>
        <fullName evidence="5">Archease domain-containing protein</fullName>
    </recommendedName>
</protein>
<proteinExistence type="inferred from homology"/>
<evidence type="ECO:0000256" key="3">
    <source>
        <dbReference type="ARBA" id="ARBA00022723"/>
    </source>
</evidence>
<feature type="domain" description="Archease" evidence="5">
    <location>
        <begin position="3"/>
        <end position="143"/>
    </location>
</feature>
<sequence length="143" mass="16329">MPFRFLEHIATADVAFESWGETLEELFVSSAAALLATMVHEPEQVLRSREVRIDLENEELDLLLFAFLNELVFLKDARGILLHGERVMITEQEGLLRLEALVRGERIDPSRHRFLVEVKAVTLHRLAVVNEGGQWRATVVLDV</sequence>
<dbReference type="eggNOG" id="COG1371">
    <property type="taxonomic scope" value="Bacteria"/>
</dbReference>
<name>A1AQY1_PELPD</name>
<dbReference type="AlphaFoldDB" id="A1AQY1"/>
<evidence type="ECO:0000256" key="2">
    <source>
        <dbReference type="ARBA" id="ARBA00022694"/>
    </source>
</evidence>
<dbReference type="SUPFAM" id="SSF69819">
    <property type="entry name" value="MTH1598-like"/>
    <property type="match status" value="1"/>
</dbReference>
<gene>
    <name evidence="6" type="ordered locus">Ppro_2143</name>
</gene>
<evidence type="ECO:0000313" key="7">
    <source>
        <dbReference type="Proteomes" id="UP000006732"/>
    </source>
</evidence>
<dbReference type="OrthoDB" id="513063at2"/>
<dbReference type="Proteomes" id="UP000006732">
    <property type="component" value="Chromosome"/>
</dbReference>